<name>A0A023BCN7_GRENI</name>
<evidence type="ECO:0000313" key="3">
    <source>
        <dbReference type="Proteomes" id="UP000019763"/>
    </source>
</evidence>
<feature type="region of interest" description="Disordered" evidence="1">
    <location>
        <begin position="1"/>
        <end position="49"/>
    </location>
</feature>
<dbReference type="VEuPathDB" id="CryptoDB:GNI_013490"/>
<dbReference type="RefSeq" id="XP_011128883.1">
    <property type="nucleotide sequence ID" value="XM_011130581.1"/>
</dbReference>
<evidence type="ECO:0000313" key="2">
    <source>
        <dbReference type="EMBL" id="EZG83930.1"/>
    </source>
</evidence>
<reference evidence="2" key="1">
    <citation type="submission" date="2013-12" db="EMBL/GenBank/DDBJ databases">
        <authorList>
            <person name="Omoto C.K."/>
            <person name="Sibley D."/>
            <person name="Venepally P."/>
            <person name="Hadjithomas M."/>
            <person name="Karamycheva S."/>
            <person name="Brunk B."/>
            <person name="Roos D."/>
            <person name="Caler E."/>
            <person name="Lorenzi H."/>
        </authorList>
    </citation>
    <scope>NUCLEOTIDE SEQUENCE</scope>
</reference>
<comment type="caution">
    <text evidence="2">The sequence shown here is derived from an EMBL/GenBank/DDBJ whole genome shotgun (WGS) entry which is preliminary data.</text>
</comment>
<organism evidence="2 3">
    <name type="scientific">Gregarina niphandrodes</name>
    <name type="common">Septate eugregarine</name>
    <dbReference type="NCBI Taxonomy" id="110365"/>
    <lineage>
        <taxon>Eukaryota</taxon>
        <taxon>Sar</taxon>
        <taxon>Alveolata</taxon>
        <taxon>Apicomplexa</taxon>
        <taxon>Conoidasida</taxon>
        <taxon>Gregarinasina</taxon>
        <taxon>Eugregarinorida</taxon>
        <taxon>Gregarinidae</taxon>
        <taxon>Gregarina</taxon>
    </lineage>
</organism>
<evidence type="ECO:0000256" key="1">
    <source>
        <dbReference type="SAM" id="MobiDB-lite"/>
    </source>
</evidence>
<keyword evidence="3" id="KW-1185">Reference proteome</keyword>
<accession>A0A023BCN7</accession>
<dbReference type="Proteomes" id="UP000019763">
    <property type="component" value="Unassembled WGS sequence"/>
</dbReference>
<dbReference type="AlphaFoldDB" id="A0A023BCN7"/>
<proteinExistence type="predicted"/>
<dbReference type="GeneID" id="22910747"/>
<gene>
    <name evidence="2" type="ORF">GNI_013490</name>
</gene>
<dbReference type="EMBL" id="AFNH02000100">
    <property type="protein sequence ID" value="EZG83930.1"/>
    <property type="molecule type" value="Genomic_DNA"/>
</dbReference>
<feature type="compositionally biased region" description="Acidic residues" evidence="1">
    <location>
        <begin position="8"/>
        <end position="33"/>
    </location>
</feature>
<protein>
    <submittedName>
        <fullName evidence="2">Uncharacterized protein</fullName>
    </submittedName>
</protein>
<sequence length="300" mass="33291">MSVSSSDPELEVEECDEIEDSEVEDSGAEDEGEWSPPADEVARSGDDESYEDLAMEEGVEDMDVGALFAGFREEGDDAQVEERGGDADLLADDEDWLEDIQITGEEDMLELAPSGADGATKPQPQLAPIIARGNGEQERMLSYFTGYIRQMMRSLTANFSKIVVGFHVLVSILRRVSDLSEGYSTKESQVLKDMVHLAVRCASIDVGGVTALQQSRIEDLFAEQAGPLDEDVFRKAVVAVTNKEQPLAVQLLARTFYDLLQEKIPFNVFQDLVQEARKEVSTQRQERAFQQRLAKSKGKR</sequence>